<dbReference type="Proteomes" id="UP001139193">
    <property type="component" value="Unassembled WGS sequence"/>
</dbReference>
<name>A0A9X1VFY7_9BACT</name>
<feature type="chain" id="PRO_5040872038" evidence="1">
    <location>
        <begin position="17"/>
        <end position="177"/>
    </location>
</feature>
<keyword evidence="1" id="KW-0732">Signal</keyword>
<evidence type="ECO:0000313" key="3">
    <source>
        <dbReference type="Proteomes" id="UP001139193"/>
    </source>
</evidence>
<protein>
    <submittedName>
        <fullName evidence="2">DUF3833 domain-containing protein</fullName>
    </submittedName>
</protein>
<proteinExistence type="predicted"/>
<dbReference type="InterPro" id="IPR024409">
    <property type="entry name" value="DUF3833"/>
</dbReference>
<feature type="signal peptide" evidence="1">
    <location>
        <begin position="1"/>
        <end position="16"/>
    </location>
</feature>
<comment type="caution">
    <text evidence="2">The sequence shown here is derived from an EMBL/GenBank/DDBJ whole genome shotgun (WGS) entry which is preliminary data.</text>
</comment>
<gene>
    <name evidence="2" type="ORF">MON38_11455</name>
</gene>
<dbReference type="PROSITE" id="PS51257">
    <property type="entry name" value="PROKAR_LIPOPROTEIN"/>
    <property type="match status" value="1"/>
</dbReference>
<dbReference type="AlphaFoldDB" id="A0A9X1VFY7"/>
<evidence type="ECO:0000256" key="1">
    <source>
        <dbReference type="SAM" id="SignalP"/>
    </source>
</evidence>
<keyword evidence="3" id="KW-1185">Reference proteome</keyword>
<accession>A0A9X1VFY7</accession>
<organism evidence="2 3">
    <name type="scientific">Hymenobacter cyanobacteriorum</name>
    <dbReference type="NCBI Taxonomy" id="2926463"/>
    <lineage>
        <taxon>Bacteria</taxon>
        <taxon>Pseudomonadati</taxon>
        <taxon>Bacteroidota</taxon>
        <taxon>Cytophagia</taxon>
        <taxon>Cytophagales</taxon>
        <taxon>Hymenobacteraceae</taxon>
        <taxon>Hymenobacter</taxon>
    </lineage>
</organism>
<evidence type="ECO:0000313" key="2">
    <source>
        <dbReference type="EMBL" id="MCI1188037.1"/>
    </source>
</evidence>
<reference evidence="2" key="1">
    <citation type="submission" date="2022-03" db="EMBL/GenBank/DDBJ databases">
        <title>Bacterial whole genome sequence for Hymenobacter sp. DH14.</title>
        <authorList>
            <person name="Le V."/>
        </authorList>
    </citation>
    <scope>NUCLEOTIDE SEQUENCE</scope>
    <source>
        <strain evidence="2">DH14</strain>
    </source>
</reference>
<dbReference type="Pfam" id="PF12915">
    <property type="entry name" value="DUF3833"/>
    <property type="match status" value="1"/>
</dbReference>
<dbReference type="RefSeq" id="WP_241936304.1">
    <property type="nucleotide sequence ID" value="NZ_JALBGC010000003.1"/>
</dbReference>
<sequence length="177" mass="19623">MKNSVLAVLVSLFALAGCSSLKPESFSSTTPVIDPIKFFGGHTHSAGVIESRSGQPSERITTQTTGVFANGILSMEQDLHSEDSQPTHRTFKLKIIDAHHVDATGSDVVGTAHGELYGNYFTWRFRMKVANKGLVHHVNMTQHMYLMPDGKTLIIRSVIRKFGIIVKEITEQFHKDD</sequence>
<dbReference type="EMBL" id="JALBGC010000003">
    <property type="protein sequence ID" value="MCI1188037.1"/>
    <property type="molecule type" value="Genomic_DNA"/>
</dbReference>